<dbReference type="EnsemblMetazoa" id="ACUA024573-RA">
    <property type="protein sequence ID" value="ACUA024573-PA"/>
    <property type="gene ID" value="ACUA024573"/>
</dbReference>
<keyword evidence="2" id="KW-0963">Cytoplasm</keyword>
<evidence type="ECO:0000256" key="2">
    <source>
        <dbReference type="ARBA" id="ARBA00022490"/>
    </source>
</evidence>
<evidence type="ECO:0000313" key="6">
    <source>
        <dbReference type="EnsemblMetazoa" id="ACUA023821-PA"/>
    </source>
</evidence>
<keyword evidence="3" id="KW-0206">Cytoskeleton</keyword>
<keyword evidence="7" id="KW-1185">Reference proteome</keyword>
<protein>
    <recommendedName>
        <fullName evidence="5">Protein phosphatase 1 regulatory subunit 35 C-terminal domain-containing protein</fullName>
    </recommendedName>
</protein>
<dbReference type="Proteomes" id="UP000075883">
    <property type="component" value="Unassembled WGS sequence"/>
</dbReference>
<comment type="subcellular location">
    <subcellularLocation>
        <location evidence="1">Cytoplasm</location>
        <location evidence="1">Cytoskeleton</location>
        <location evidence="1">Microtubule organizing center</location>
        <location evidence="1">Centrosome</location>
        <location evidence="1">Centriole</location>
    </subcellularLocation>
</comment>
<dbReference type="VEuPathDB" id="VectorBase:ACUA023821"/>
<reference evidence="7" key="1">
    <citation type="submission" date="2013-09" db="EMBL/GenBank/DDBJ databases">
        <title>The Genome Sequence of Anopheles culicifacies species A.</title>
        <authorList>
            <consortium name="The Broad Institute Genomics Platform"/>
            <person name="Neafsey D.E."/>
            <person name="Besansky N."/>
            <person name="Howell P."/>
            <person name="Walton C."/>
            <person name="Young S.K."/>
            <person name="Zeng Q."/>
            <person name="Gargeya S."/>
            <person name="Fitzgerald M."/>
            <person name="Haas B."/>
            <person name="Abouelleil A."/>
            <person name="Allen A.W."/>
            <person name="Alvarado L."/>
            <person name="Arachchi H.M."/>
            <person name="Berlin A.M."/>
            <person name="Chapman S.B."/>
            <person name="Gainer-Dewar J."/>
            <person name="Goldberg J."/>
            <person name="Griggs A."/>
            <person name="Gujja S."/>
            <person name="Hansen M."/>
            <person name="Howarth C."/>
            <person name="Imamovic A."/>
            <person name="Ireland A."/>
            <person name="Larimer J."/>
            <person name="McCowan C."/>
            <person name="Murphy C."/>
            <person name="Pearson M."/>
            <person name="Poon T.W."/>
            <person name="Priest M."/>
            <person name="Roberts A."/>
            <person name="Saif S."/>
            <person name="Shea T."/>
            <person name="Sisk P."/>
            <person name="Sykes S."/>
            <person name="Wortman J."/>
            <person name="Nusbaum C."/>
            <person name="Birren B."/>
        </authorList>
    </citation>
    <scope>NUCLEOTIDE SEQUENCE [LARGE SCALE GENOMIC DNA]</scope>
    <source>
        <strain evidence="7">A-37</strain>
    </source>
</reference>
<dbReference type="AlphaFoldDB" id="A0A182MRK4"/>
<evidence type="ECO:0000313" key="7">
    <source>
        <dbReference type="Proteomes" id="UP000075883"/>
    </source>
</evidence>
<evidence type="ECO:0000256" key="4">
    <source>
        <dbReference type="ARBA" id="ARBA00029452"/>
    </source>
</evidence>
<evidence type="ECO:0000256" key="3">
    <source>
        <dbReference type="ARBA" id="ARBA00023212"/>
    </source>
</evidence>
<feature type="domain" description="Protein phosphatase 1 regulatory subunit 35 C-terminal" evidence="5">
    <location>
        <begin position="80"/>
        <end position="179"/>
    </location>
</feature>
<evidence type="ECO:0000259" key="5">
    <source>
        <dbReference type="Pfam" id="PF15503"/>
    </source>
</evidence>
<accession>A0A182MRK4</accession>
<dbReference type="VEuPathDB" id="VectorBase:ACUA024573"/>
<organism evidence="6 7">
    <name type="scientific">Anopheles culicifacies</name>
    <dbReference type="NCBI Taxonomy" id="139723"/>
    <lineage>
        <taxon>Eukaryota</taxon>
        <taxon>Metazoa</taxon>
        <taxon>Ecdysozoa</taxon>
        <taxon>Arthropoda</taxon>
        <taxon>Hexapoda</taxon>
        <taxon>Insecta</taxon>
        <taxon>Pterygota</taxon>
        <taxon>Neoptera</taxon>
        <taxon>Endopterygota</taxon>
        <taxon>Diptera</taxon>
        <taxon>Nematocera</taxon>
        <taxon>Culicoidea</taxon>
        <taxon>Culicidae</taxon>
        <taxon>Anophelinae</taxon>
        <taxon>Anopheles</taxon>
        <taxon>culicifacies species complex</taxon>
    </lineage>
</organism>
<evidence type="ECO:0000256" key="1">
    <source>
        <dbReference type="ARBA" id="ARBA00004114"/>
    </source>
</evidence>
<dbReference type="Pfam" id="PF15503">
    <property type="entry name" value="PPP1R35_C"/>
    <property type="match status" value="1"/>
</dbReference>
<sequence length="221" mass="24286">MGKHKHGNRKRYLSNVDVPLSRSSATVLKSSTGDNGRLPPLKSILKLAGSTADPSQPQVGSSTSAAQSLPFAKMYSQADLHTLLALSKQIDTANKVEPQPITSMSQLTPSSKKRVNAQITKQLNHQYDQAVFQKLAPVNVNDTALLPAPGSRTAANAKSKYLFKDEKDPEPVLSDYLRPIPRFTVDFAPNVSTLHLGRVTAGDTWNNFHNIEYVLRIMEEH</sequence>
<dbReference type="EMBL" id="AXCM01001911">
    <property type="status" value="NOT_ANNOTATED_CDS"/>
    <property type="molecule type" value="Genomic_DNA"/>
</dbReference>
<dbReference type="EMBL" id="AXCM01003770">
    <property type="status" value="NOT_ANNOTATED_CDS"/>
    <property type="molecule type" value="Genomic_DNA"/>
</dbReference>
<proteinExistence type="inferred from homology"/>
<dbReference type="GO" id="GO:0005814">
    <property type="term" value="C:centriole"/>
    <property type="evidence" value="ECO:0007669"/>
    <property type="project" value="UniProtKB-SubCell"/>
</dbReference>
<reference evidence="6" key="2">
    <citation type="submission" date="2020-05" db="UniProtKB">
        <authorList>
            <consortium name="EnsemblMetazoa"/>
        </authorList>
    </citation>
    <scope>IDENTIFICATION</scope>
    <source>
        <strain evidence="6">A-37</strain>
    </source>
</reference>
<name>A0A182MRK4_9DIPT</name>
<dbReference type="EnsemblMetazoa" id="ACUA023821-RA">
    <property type="protein sequence ID" value="ACUA023821-PA"/>
    <property type="gene ID" value="ACUA023821"/>
</dbReference>
<comment type="similarity">
    <text evidence="4">Belongs to the PPP1R35 family.</text>
</comment>
<dbReference type="InterPro" id="IPR029135">
    <property type="entry name" value="PPP1R35_C"/>
</dbReference>